<dbReference type="RefSeq" id="XP_002543695.1">
    <property type="nucleotide sequence ID" value="XM_002543649.1"/>
</dbReference>
<dbReference type="AlphaFoldDB" id="C4JPP0"/>
<proteinExistence type="predicted"/>
<accession>C4JPP0</accession>
<dbReference type="Proteomes" id="UP000002058">
    <property type="component" value="Unassembled WGS sequence"/>
</dbReference>
<evidence type="ECO:0000313" key="3">
    <source>
        <dbReference type="EMBL" id="EEP78366.1"/>
    </source>
</evidence>
<dbReference type="eggNOG" id="ENOG502RACI">
    <property type="taxonomic scope" value="Eukaryota"/>
</dbReference>
<organism evidence="3 4">
    <name type="scientific">Uncinocarpus reesii (strain UAMH 1704)</name>
    <dbReference type="NCBI Taxonomy" id="336963"/>
    <lineage>
        <taxon>Eukaryota</taxon>
        <taxon>Fungi</taxon>
        <taxon>Dikarya</taxon>
        <taxon>Ascomycota</taxon>
        <taxon>Pezizomycotina</taxon>
        <taxon>Eurotiomycetes</taxon>
        <taxon>Eurotiomycetidae</taxon>
        <taxon>Onygenales</taxon>
        <taxon>Onygenaceae</taxon>
        <taxon>Uncinocarpus</taxon>
    </lineage>
</organism>
<dbReference type="GeneID" id="8439642"/>
<keyword evidence="4" id="KW-1185">Reference proteome</keyword>
<reference evidence="4" key="1">
    <citation type="journal article" date="2009" name="Genome Res.">
        <title>Comparative genomic analyses of the human fungal pathogens Coccidioides and their relatives.</title>
        <authorList>
            <person name="Sharpton T.J."/>
            <person name="Stajich J.E."/>
            <person name="Rounsley S.D."/>
            <person name="Gardner M.J."/>
            <person name="Wortman J.R."/>
            <person name="Jordar V.S."/>
            <person name="Maiti R."/>
            <person name="Kodira C.D."/>
            <person name="Neafsey D.E."/>
            <person name="Zeng Q."/>
            <person name="Hung C.-Y."/>
            <person name="McMahan C."/>
            <person name="Muszewska A."/>
            <person name="Grynberg M."/>
            <person name="Mandel M.A."/>
            <person name="Kellner E.M."/>
            <person name="Barker B.M."/>
            <person name="Galgiani J.N."/>
            <person name="Orbach M.J."/>
            <person name="Kirkland T.N."/>
            <person name="Cole G.T."/>
            <person name="Henn M.R."/>
            <person name="Birren B.W."/>
            <person name="Taylor J.W."/>
        </authorList>
    </citation>
    <scope>NUCLEOTIDE SEQUENCE [LARGE SCALE GENOMIC DNA]</scope>
    <source>
        <strain evidence="4">UAMH 1704</strain>
    </source>
</reference>
<feature type="compositionally biased region" description="Polar residues" evidence="1">
    <location>
        <begin position="64"/>
        <end position="74"/>
    </location>
</feature>
<keyword evidence="2" id="KW-0812">Transmembrane</keyword>
<dbReference type="VEuPathDB" id="FungiDB:UREG_03212"/>
<dbReference type="OMA" id="TEPMGNM"/>
<dbReference type="InParanoid" id="C4JPP0"/>
<feature type="region of interest" description="Disordered" evidence="1">
    <location>
        <begin position="1"/>
        <end position="74"/>
    </location>
</feature>
<feature type="region of interest" description="Disordered" evidence="1">
    <location>
        <begin position="189"/>
        <end position="233"/>
    </location>
</feature>
<feature type="compositionally biased region" description="Basic and acidic residues" evidence="1">
    <location>
        <begin position="211"/>
        <end position="223"/>
    </location>
</feature>
<dbReference type="EMBL" id="CH476616">
    <property type="protein sequence ID" value="EEP78366.1"/>
    <property type="molecule type" value="Genomic_DNA"/>
</dbReference>
<feature type="compositionally biased region" description="Polar residues" evidence="1">
    <location>
        <begin position="129"/>
        <end position="143"/>
    </location>
</feature>
<feature type="region of interest" description="Disordered" evidence="1">
    <location>
        <begin position="109"/>
        <end position="153"/>
    </location>
</feature>
<dbReference type="OrthoDB" id="10348061at2759"/>
<keyword evidence="2" id="KW-0472">Membrane</keyword>
<dbReference type="HOGENOM" id="CLU_103888_0_0_1"/>
<feature type="transmembrane region" description="Helical" evidence="2">
    <location>
        <begin position="160"/>
        <end position="183"/>
    </location>
</feature>
<evidence type="ECO:0000256" key="2">
    <source>
        <dbReference type="SAM" id="Phobius"/>
    </source>
</evidence>
<protein>
    <submittedName>
        <fullName evidence="3">Uncharacterized protein</fullName>
    </submittedName>
</protein>
<evidence type="ECO:0000313" key="4">
    <source>
        <dbReference type="Proteomes" id="UP000002058"/>
    </source>
</evidence>
<feature type="compositionally biased region" description="Acidic residues" evidence="1">
    <location>
        <begin position="19"/>
        <end position="50"/>
    </location>
</feature>
<keyword evidence="2" id="KW-1133">Transmembrane helix</keyword>
<name>C4JPP0_UNCRE</name>
<feature type="compositionally biased region" description="Pro residues" evidence="1">
    <location>
        <begin position="224"/>
        <end position="233"/>
    </location>
</feature>
<gene>
    <name evidence="3" type="ORF">UREG_03212</name>
</gene>
<sequence>MRSKLRRQTPPPPVSVVPDEVESDDSDNSDDSDDGIESDSDDSGDEDDLEPPSPTAANAPSNTQSIPTTLRSSTITRNSQTVLVTFPQSTITAVVSGSQSTGLFIRPAERVTATPTARRGEVGAERTAPANSQSSTSQVTASPDNEPMTDMGRPQGVAPALIGSLIATGLVVILVAIVAGVLIKRRNRVRIGPPPEPATDTEPPMGQTDVQQRDAENPFRDPPRPPTPGTYYI</sequence>
<dbReference type="KEGG" id="ure:UREG_03212"/>
<evidence type="ECO:0000256" key="1">
    <source>
        <dbReference type="SAM" id="MobiDB-lite"/>
    </source>
</evidence>